<accession>A0ABD1JLU0</accession>
<protein>
    <submittedName>
        <fullName evidence="1">Uncharacterized protein</fullName>
    </submittedName>
</protein>
<dbReference type="AlphaFoldDB" id="A0ABD1JLU0"/>
<comment type="caution">
    <text evidence="1">The sequence shown here is derived from an EMBL/GenBank/DDBJ whole genome shotgun (WGS) entry which is preliminary data.</text>
</comment>
<dbReference type="Pfam" id="PF15112">
    <property type="entry name" value="DUF4559"/>
    <property type="match status" value="1"/>
</dbReference>
<dbReference type="EMBL" id="JBHFQA010000014">
    <property type="protein sequence ID" value="KAL2088102.1"/>
    <property type="molecule type" value="Genomic_DNA"/>
</dbReference>
<reference evidence="1 2" key="1">
    <citation type="submission" date="2024-09" db="EMBL/GenBank/DDBJ databases">
        <title>A chromosome-level genome assembly of Gray's grenadier anchovy, Coilia grayii.</title>
        <authorList>
            <person name="Fu Z."/>
        </authorList>
    </citation>
    <scope>NUCLEOTIDE SEQUENCE [LARGE SCALE GENOMIC DNA]</scope>
    <source>
        <strain evidence="1">G4</strain>
        <tissue evidence="1">Muscle</tissue>
    </source>
</reference>
<sequence length="303" mass="35411">MVLAELSLRLNEVGYKNWLKAGYCLMKLKDGLQGFVNNEMKVFHENIITSNATLRRGEVCRHNCRANGNQLHSLCPLCSEWRKEILRHHRNSSAVVNWGNCKPWLWSVEYWELAKAFMPRGQANVTRAEQCDASALLNLLHFCDHFSYMDPQLLRDVIRCRNELMHSCEMRVSQQWMQRYQRSLEMLLTLLQHIPDVATTTQHIQETLSIDWLVHVPGVDHVDGCEGREVELEYVSQWEAELLRQRLCELLDQEEELSPEDLQSLQTLSAFLQNQEDLRERFREELQTLRTVTDGPSHTPSVP</sequence>
<evidence type="ECO:0000313" key="2">
    <source>
        <dbReference type="Proteomes" id="UP001591681"/>
    </source>
</evidence>
<keyword evidence="2" id="KW-1185">Reference proteome</keyword>
<dbReference type="InterPro" id="IPR027897">
    <property type="entry name" value="DUF4559"/>
</dbReference>
<gene>
    <name evidence="1" type="ORF">ACEWY4_016930</name>
</gene>
<dbReference type="PANTHER" id="PTHR35083:SF2">
    <property type="entry name" value="CHROMOSOME 17 CXORF38 HOMOLOG"/>
    <property type="match status" value="1"/>
</dbReference>
<dbReference type="Proteomes" id="UP001591681">
    <property type="component" value="Unassembled WGS sequence"/>
</dbReference>
<dbReference type="PANTHER" id="PTHR35083">
    <property type="entry name" value="RGD1565685 PROTEIN"/>
    <property type="match status" value="1"/>
</dbReference>
<organism evidence="1 2">
    <name type="scientific">Coilia grayii</name>
    <name type="common">Gray's grenadier anchovy</name>
    <dbReference type="NCBI Taxonomy" id="363190"/>
    <lineage>
        <taxon>Eukaryota</taxon>
        <taxon>Metazoa</taxon>
        <taxon>Chordata</taxon>
        <taxon>Craniata</taxon>
        <taxon>Vertebrata</taxon>
        <taxon>Euteleostomi</taxon>
        <taxon>Actinopterygii</taxon>
        <taxon>Neopterygii</taxon>
        <taxon>Teleostei</taxon>
        <taxon>Clupei</taxon>
        <taxon>Clupeiformes</taxon>
        <taxon>Clupeoidei</taxon>
        <taxon>Engraulidae</taxon>
        <taxon>Coilinae</taxon>
        <taxon>Coilia</taxon>
    </lineage>
</organism>
<name>A0ABD1JLU0_9TELE</name>
<evidence type="ECO:0000313" key="1">
    <source>
        <dbReference type="EMBL" id="KAL2088102.1"/>
    </source>
</evidence>
<proteinExistence type="predicted"/>